<dbReference type="EMBL" id="JARK01000259">
    <property type="protein sequence ID" value="EYC39367.1"/>
    <property type="molecule type" value="Genomic_DNA"/>
</dbReference>
<feature type="non-terminal residue" evidence="1">
    <location>
        <position position="1"/>
    </location>
</feature>
<comment type="caution">
    <text evidence="1">The sequence shown here is derived from an EMBL/GenBank/DDBJ whole genome shotgun (WGS) entry which is preliminary data.</text>
</comment>
<evidence type="ECO:0000313" key="2">
    <source>
        <dbReference type="Proteomes" id="UP000024635"/>
    </source>
</evidence>
<reference evidence="2" key="1">
    <citation type="journal article" date="2015" name="Nat. Genet.">
        <title>The genome and transcriptome of the zoonotic hookworm Ancylostoma ceylanicum identify infection-specific gene families.</title>
        <authorList>
            <person name="Schwarz E.M."/>
            <person name="Hu Y."/>
            <person name="Antoshechkin I."/>
            <person name="Miller M.M."/>
            <person name="Sternberg P.W."/>
            <person name="Aroian R.V."/>
        </authorList>
    </citation>
    <scope>NUCLEOTIDE SEQUENCE</scope>
    <source>
        <strain evidence="2">HY135</strain>
    </source>
</reference>
<dbReference type="Pfam" id="PF17641">
    <property type="entry name" value="ASPRs"/>
    <property type="match status" value="1"/>
</dbReference>
<proteinExistence type="predicted"/>
<dbReference type="AlphaFoldDB" id="A0A016WJA2"/>
<sequence length="148" mass="16347">LFFPSTLANTRKGCTGVLMTRCKGHDPALAVIRGPISAELFSQLPGTDKMPYNCELELRAKDASGRSNPHDYLYSKYPGEHSLYFEYEGADSDDFFHNAVKSWNDGYYKTRSGLPVQLYQPYGFGCAGVLNGQKSKVACVFGASLNKN</sequence>
<dbReference type="InterPro" id="IPR035109">
    <property type="entry name" value="ASPR"/>
</dbReference>
<name>A0A016WJA2_9BILA</name>
<protein>
    <recommendedName>
        <fullName evidence="3">SCP domain-containing protein</fullName>
    </recommendedName>
</protein>
<accession>A0A016WJA2</accession>
<gene>
    <name evidence="1" type="primary">Acey_s0659.g1258</name>
    <name evidence="1" type="ORF">Y032_0659g1258</name>
</gene>
<organism evidence="1 2">
    <name type="scientific">Ancylostoma ceylanicum</name>
    <dbReference type="NCBI Taxonomy" id="53326"/>
    <lineage>
        <taxon>Eukaryota</taxon>
        <taxon>Metazoa</taxon>
        <taxon>Ecdysozoa</taxon>
        <taxon>Nematoda</taxon>
        <taxon>Chromadorea</taxon>
        <taxon>Rhabditida</taxon>
        <taxon>Rhabditina</taxon>
        <taxon>Rhabditomorpha</taxon>
        <taxon>Strongyloidea</taxon>
        <taxon>Ancylostomatidae</taxon>
        <taxon>Ancylostomatinae</taxon>
        <taxon>Ancylostoma</taxon>
    </lineage>
</organism>
<evidence type="ECO:0008006" key="3">
    <source>
        <dbReference type="Google" id="ProtNLM"/>
    </source>
</evidence>
<dbReference type="Proteomes" id="UP000024635">
    <property type="component" value="Unassembled WGS sequence"/>
</dbReference>
<keyword evidence="2" id="KW-1185">Reference proteome</keyword>
<evidence type="ECO:0000313" key="1">
    <source>
        <dbReference type="EMBL" id="EYC39367.1"/>
    </source>
</evidence>